<organism evidence="1 2">
    <name type="scientific">Dickeya zeae (strain Ech586)</name>
    <name type="common">Dickeya dadantii (strain Ech586)</name>
    <dbReference type="NCBI Taxonomy" id="590409"/>
    <lineage>
        <taxon>Bacteria</taxon>
        <taxon>Pseudomonadati</taxon>
        <taxon>Pseudomonadota</taxon>
        <taxon>Gammaproteobacteria</taxon>
        <taxon>Enterobacterales</taxon>
        <taxon>Pectobacteriaceae</taxon>
        <taxon>Dickeya</taxon>
        <taxon>Dickeya parazeae</taxon>
    </lineage>
</organism>
<accession>D2C1X3</accession>
<dbReference type="STRING" id="590409.Dd586_0252"/>
<gene>
    <name evidence="1" type="ordered locus">Dd586_0252</name>
</gene>
<dbReference type="SUPFAM" id="SSF51735">
    <property type="entry name" value="NAD(P)-binding Rossmann-fold domains"/>
    <property type="match status" value="1"/>
</dbReference>
<dbReference type="EMBL" id="CP001836">
    <property type="protein sequence ID" value="ACZ75149.1"/>
    <property type="molecule type" value="Genomic_DNA"/>
</dbReference>
<protein>
    <submittedName>
        <fullName evidence="1">Uncharacterized protein</fullName>
    </submittedName>
</protein>
<dbReference type="AlphaFoldDB" id="D2C1X3"/>
<keyword evidence="2" id="KW-1185">Reference proteome</keyword>
<dbReference type="Gene3D" id="3.40.50.720">
    <property type="entry name" value="NAD(P)-binding Rossmann-like Domain"/>
    <property type="match status" value="1"/>
</dbReference>
<sequence length="47" mass="5037">MTNQYRVEGKTTLVTGARGIGKAIVERLADARWITGQVLDASEGSCL</sequence>
<evidence type="ECO:0000313" key="1">
    <source>
        <dbReference type="EMBL" id="ACZ75149.1"/>
    </source>
</evidence>
<dbReference type="RefSeq" id="WP_012883001.1">
    <property type="nucleotide sequence ID" value="NC_013592.1"/>
</dbReference>
<proteinExistence type="predicted"/>
<evidence type="ECO:0000313" key="2">
    <source>
        <dbReference type="Proteomes" id="UP000001446"/>
    </source>
</evidence>
<name>D2C1X3_DICZ5</name>
<reference evidence="1" key="1">
    <citation type="submission" date="2009-12" db="EMBL/GenBank/DDBJ databases">
        <title>Complete sequence of Dickeya dadantii Ech586.</title>
        <authorList>
            <consortium name="US DOE Joint Genome Institute"/>
            <person name="Lucas S."/>
            <person name="Copeland A."/>
            <person name="Lapidus A."/>
            <person name="Glavina del Rio T."/>
            <person name="Tice H."/>
            <person name="Bruce D."/>
            <person name="Goodwin L."/>
            <person name="Pitluck S."/>
            <person name="Munk A.C."/>
            <person name="Brettin T."/>
            <person name="Detter J.C."/>
            <person name="Han C."/>
            <person name="Tapia R."/>
            <person name="Larimer F."/>
            <person name="Land M."/>
            <person name="Hauser L."/>
            <person name="Kyrpides N."/>
            <person name="Mikhailova N."/>
            <person name="Balakrishnan V."/>
            <person name="Glasner J."/>
            <person name="Perna N.T."/>
        </authorList>
    </citation>
    <scope>NUCLEOTIDE SEQUENCE [LARGE SCALE GENOMIC DNA]</scope>
    <source>
        <strain evidence="1">Ech586</strain>
    </source>
</reference>
<dbReference type="Proteomes" id="UP000001446">
    <property type="component" value="Chromosome"/>
</dbReference>
<dbReference type="InterPro" id="IPR036291">
    <property type="entry name" value="NAD(P)-bd_dom_sf"/>
</dbReference>
<dbReference type="HOGENOM" id="CLU_3167345_0_0_6"/>
<dbReference type="KEGG" id="ddc:Dd586_0252"/>